<sequence length="211" mass="23175">MLEVVVVFRGSNSLLIQRSIILLRVQVTQVVTISNLSLLHLSPLVFLELLLLVGNNSVRYVKKGYHSALNCSNHFNHAYTSSKVQHFLATMHLTGNEGTVWYPDSGTSAHMTGDSSILQSLIPYHGSTAVMVGDGSLLSISQIVPSSIPSLGSKLILKDVLYVPALTKNLLSINKRCVDNKCIAEFSSEDQPENVICNRLVFLKKKLLSLQ</sequence>
<protein>
    <recommendedName>
        <fullName evidence="1">Retrovirus-related Pol polyprotein from transposon TNT 1-94-like beta-barrel domain-containing protein</fullName>
    </recommendedName>
</protein>
<dbReference type="Pfam" id="PF22936">
    <property type="entry name" value="Pol_BBD"/>
    <property type="match status" value="1"/>
</dbReference>
<comment type="caution">
    <text evidence="2">The sequence shown here is derived from an EMBL/GenBank/DDBJ whole genome shotgun (WGS) entry which is preliminary data.</text>
</comment>
<keyword evidence="3" id="KW-1185">Reference proteome</keyword>
<gene>
    <name evidence="2" type="ORF">LIER_37585</name>
</gene>
<organism evidence="2 3">
    <name type="scientific">Lithospermum erythrorhizon</name>
    <name type="common">Purple gromwell</name>
    <name type="synonym">Lithospermum officinale var. erythrorhizon</name>
    <dbReference type="NCBI Taxonomy" id="34254"/>
    <lineage>
        <taxon>Eukaryota</taxon>
        <taxon>Viridiplantae</taxon>
        <taxon>Streptophyta</taxon>
        <taxon>Embryophyta</taxon>
        <taxon>Tracheophyta</taxon>
        <taxon>Spermatophyta</taxon>
        <taxon>Magnoliopsida</taxon>
        <taxon>eudicotyledons</taxon>
        <taxon>Gunneridae</taxon>
        <taxon>Pentapetalae</taxon>
        <taxon>asterids</taxon>
        <taxon>lamiids</taxon>
        <taxon>Boraginales</taxon>
        <taxon>Boraginaceae</taxon>
        <taxon>Boraginoideae</taxon>
        <taxon>Lithospermeae</taxon>
        <taxon>Lithospermum</taxon>
    </lineage>
</organism>
<feature type="domain" description="Retrovirus-related Pol polyprotein from transposon TNT 1-94-like beta-barrel" evidence="1">
    <location>
        <begin position="101"/>
        <end position="175"/>
    </location>
</feature>
<dbReference type="EMBL" id="BAABME010018182">
    <property type="protein sequence ID" value="GAA0152899.1"/>
    <property type="molecule type" value="Genomic_DNA"/>
</dbReference>
<evidence type="ECO:0000313" key="2">
    <source>
        <dbReference type="EMBL" id="GAA0152899.1"/>
    </source>
</evidence>
<dbReference type="AlphaFoldDB" id="A0AAV3PMG5"/>
<dbReference type="Proteomes" id="UP001454036">
    <property type="component" value="Unassembled WGS sequence"/>
</dbReference>
<reference evidence="2 3" key="1">
    <citation type="submission" date="2024-01" db="EMBL/GenBank/DDBJ databases">
        <title>The complete chloroplast genome sequence of Lithospermum erythrorhizon: insights into the phylogenetic relationship among Boraginaceae species and the maternal lineages of purple gromwells.</title>
        <authorList>
            <person name="Okada T."/>
            <person name="Watanabe K."/>
        </authorList>
    </citation>
    <scope>NUCLEOTIDE SEQUENCE [LARGE SCALE GENOMIC DNA]</scope>
</reference>
<dbReference type="InterPro" id="IPR054722">
    <property type="entry name" value="PolX-like_BBD"/>
</dbReference>
<proteinExistence type="predicted"/>
<accession>A0AAV3PMG5</accession>
<evidence type="ECO:0000259" key="1">
    <source>
        <dbReference type="Pfam" id="PF22936"/>
    </source>
</evidence>
<evidence type="ECO:0000313" key="3">
    <source>
        <dbReference type="Proteomes" id="UP001454036"/>
    </source>
</evidence>
<name>A0AAV3PMG5_LITER</name>